<protein>
    <submittedName>
        <fullName evidence="3">Uncharacterized protein</fullName>
    </submittedName>
</protein>
<keyword evidence="2" id="KW-0472">Membrane</keyword>
<evidence type="ECO:0000256" key="2">
    <source>
        <dbReference type="SAM" id="Phobius"/>
    </source>
</evidence>
<feature type="transmembrane region" description="Helical" evidence="2">
    <location>
        <begin position="24"/>
        <end position="45"/>
    </location>
</feature>
<evidence type="ECO:0000256" key="1">
    <source>
        <dbReference type="SAM" id="MobiDB-lite"/>
    </source>
</evidence>
<gene>
    <name evidence="3" type="ORF">D2V07_10320</name>
</gene>
<accession>A0A418NRG6</accession>
<organism evidence="3 4">
    <name type="scientific">Aurantiacibacter zhengii</name>
    <dbReference type="NCBI Taxonomy" id="2307003"/>
    <lineage>
        <taxon>Bacteria</taxon>
        <taxon>Pseudomonadati</taxon>
        <taxon>Pseudomonadota</taxon>
        <taxon>Alphaproteobacteria</taxon>
        <taxon>Sphingomonadales</taxon>
        <taxon>Erythrobacteraceae</taxon>
        <taxon>Aurantiacibacter</taxon>
    </lineage>
</organism>
<keyword evidence="4" id="KW-1185">Reference proteome</keyword>
<name>A0A418NRG6_9SPHN</name>
<keyword evidence="2" id="KW-1133">Transmembrane helix</keyword>
<dbReference type="Proteomes" id="UP000286576">
    <property type="component" value="Unassembled WGS sequence"/>
</dbReference>
<dbReference type="AlphaFoldDB" id="A0A418NRG6"/>
<proteinExistence type="predicted"/>
<keyword evidence="2" id="KW-0812">Transmembrane</keyword>
<sequence>MSEERNGEIHIDDEKASGGSKEGVVRWVLLISLLAAIIILSVIWMTGALTQGDTEEEATVVYSEE</sequence>
<evidence type="ECO:0000313" key="4">
    <source>
        <dbReference type="Proteomes" id="UP000286576"/>
    </source>
</evidence>
<feature type="region of interest" description="Disordered" evidence="1">
    <location>
        <begin position="1"/>
        <end position="20"/>
    </location>
</feature>
<dbReference type="RefSeq" id="WP_119586916.1">
    <property type="nucleotide sequence ID" value="NZ_CAWODQ010000024.1"/>
</dbReference>
<feature type="compositionally biased region" description="Basic and acidic residues" evidence="1">
    <location>
        <begin position="1"/>
        <end position="16"/>
    </location>
</feature>
<dbReference type="EMBL" id="QXFL01000004">
    <property type="protein sequence ID" value="RIV85724.1"/>
    <property type="molecule type" value="Genomic_DNA"/>
</dbReference>
<reference evidence="3 4" key="1">
    <citation type="submission" date="2018-08" db="EMBL/GenBank/DDBJ databases">
        <title>Erythrobacter zhengii sp.nov., a bacterium isolated from deep-sea sediment.</title>
        <authorList>
            <person name="Fang C."/>
            <person name="Wu Y.-H."/>
            <person name="Sun C."/>
            <person name="Wang H."/>
            <person name="Cheng H."/>
            <person name="Meng F.-X."/>
            <person name="Wang C.-S."/>
            <person name="Xu X.-W."/>
        </authorList>
    </citation>
    <scope>NUCLEOTIDE SEQUENCE [LARGE SCALE GENOMIC DNA]</scope>
    <source>
        <strain evidence="3 4">V18</strain>
    </source>
</reference>
<evidence type="ECO:0000313" key="3">
    <source>
        <dbReference type="EMBL" id="RIV85724.1"/>
    </source>
</evidence>
<comment type="caution">
    <text evidence="3">The sequence shown here is derived from an EMBL/GenBank/DDBJ whole genome shotgun (WGS) entry which is preliminary data.</text>
</comment>